<evidence type="ECO:0000313" key="2">
    <source>
        <dbReference type="EMBL" id="KAK3853266.1"/>
    </source>
</evidence>
<reference evidence="2" key="1">
    <citation type="submission" date="2023-10" db="EMBL/GenBank/DDBJ databases">
        <title>Genome assemblies of two species of porcelain crab, Petrolisthes cinctipes and Petrolisthes manimaculis (Anomura: Porcellanidae).</title>
        <authorList>
            <person name="Angst P."/>
        </authorList>
    </citation>
    <scope>NUCLEOTIDE SEQUENCE</scope>
    <source>
        <strain evidence="2">PB745_01</strain>
        <tissue evidence="2">Gill</tissue>
    </source>
</reference>
<comment type="caution">
    <text evidence="2">The sequence shown here is derived from an EMBL/GenBank/DDBJ whole genome shotgun (WGS) entry which is preliminary data.</text>
</comment>
<gene>
    <name evidence="2" type="ORF">Pcinc_040188</name>
</gene>
<dbReference type="Proteomes" id="UP001286313">
    <property type="component" value="Unassembled WGS sequence"/>
</dbReference>
<dbReference type="EMBL" id="JAWQEG010007029">
    <property type="protein sequence ID" value="KAK3853266.1"/>
    <property type="molecule type" value="Genomic_DNA"/>
</dbReference>
<keyword evidence="3" id="KW-1185">Reference proteome</keyword>
<evidence type="ECO:0000313" key="3">
    <source>
        <dbReference type="Proteomes" id="UP001286313"/>
    </source>
</evidence>
<accession>A0AAE1BM47</accession>
<dbReference type="AlphaFoldDB" id="A0AAE1BM47"/>
<name>A0AAE1BM47_PETCI</name>
<protein>
    <submittedName>
        <fullName evidence="2">Uncharacterized protein</fullName>
    </submittedName>
</protein>
<proteinExistence type="predicted"/>
<sequence>MQIQDAEKQEAGDPLEDESMKDPLNYQNMQAMWVNLIERKLIIQEMTKLIFKFALHWSSPIAKLECVTEGDELHT</sequence>
<organism evidence="2 3">
    <name type="scientific">Petrolisthes cinctipes</name>
    <name type="common">Flat porcelain crab</name>
    <dbReference type="NCBI Taxonomy" id="88211"/>
    <lineage>
        <taxon>Eukaryota</taxon>
        <taxon>Metazoa</taxon>
        <taxon>Ecdysozoa</taxon>
        <taxon>Arthropoda</taxon>
        <taxon>Crustacea</taxon>
        <taxon>Multicrustacea</taxon>
        <taxon>Malacostraca</taxon>
        <taxon>Eumalacostraca</taxon>
        <taxon>Eucarida</taxon>
        <taxon>Decapoda</taxon>
        <taxon>Pleocyemata</taxon>
        <taxon>Anomura</taxon>
        <taxon>Galatheoidea</taxon>
        <taxon>Porcellanidae</taxon>
        <taxon>Petrolisthes</taxon>
    </lineage>
</organism>
<feature type="region of interest" description="Disordered" evidence="1">
    <location>
        <begin position="1"/>
        <end position="21"/>
    </location>
</feature>
<feature type="compositionally biased region" description="Basic and acidic residues" evidence="1">
    <location>
        <begin position="1"/>
        <end position="11"/>
    </location>
</feature>
<evidence type="ECO:0000256" key="1">
    <source>
        <dbReference type="SAM" id="MobiDB-lite"/>
    </source>
</evidence>